<protein>
    <submittedName>
        <fullName evidence="2">Alpha/beta hydrolase</fullName>
    </submittedName>
</protein>
<comment type="caution">
    <text evidence="2">The sequence shown here is derived from an EMBL/GenBank/DDBJ whole genome shotgun (WGS) entry which is preliminary data.</text>
</comment>
<dbReference type="InterPro" id="IPR029058">
    <property type="entry name" value="AB_hydrolase_fold"/>
</dbReference>
<dbReference type="InterPro" id="IPR050266">
    <property type="entry name" value="AB_hydrolase_sf"/>
</dbReference>
<sequence length="260" mass="29388">METFTYKNTQISYTESGKGSALVFLHGFLENKNMWIPYEKYFSNKFRVITIDLFGHGKSENLGYIHTMEDHADMVFALLSDLRIRKATLVGHSMGGYVALAFAELYPDHLKSLVLINASSRADSEERKMNRDRAIQVVKKNAKVFISMAINNLFSDDARADLSNQIDIVRDQALETSLQGVVAALEGMKIRNDREVLLHFGPYPKMIITGKDDQIATESEILDETNGADVTTHILDCGHMAPLEKEEEIIKLLQVFIKKK</sequence>
<evidence type="ECO:0000313" key="2">
    <source>
        <dbReference type="EMBL" id="RRJ88152.1"/>
    </source>
</evidence>
<gene>
    <name evidence="2" type="ORF">EG240_13880</name>
</gene>
<dbReference type="GO" id="GO:0016787">
    <property type="term" value="F:hydrolase activity"/>
    <property type="evidence" value="ECO:0007669"/>
    <property type="project" value="UniProtKB-KW"/>
</dbReference>
<reference evidence="2 3" key="1">
    <citation type="submission" date="2018-11" db="EMBL/GenBank/DDBJ databases">
        <title>Flavobacterium sp. nov., YIM 102701-2 draft genome.</title>
        <authorList>
            <person name="Li G."/>
            <person name="Jiang Y."/>
        </authorList>
    </citation>
    <scope>NUCLEOTIDE SEQUENCE [LARGE SCALE GENOMIC DNA]</scope>
    <source>
        <strain evidence="2 3">YIM 102701-2</strain>
    </source>
</reference>
<dbReference type="RefSeq" id="WP_125019958.1">
    <property type="nucleotide sequence ID" value="NZ_RQVQ01000042.1"/>
</dbReference>
<dbReference type="EMBL" id="RQVQ01000042">
    <property type="protein sequence ID" value="RRJ88152.1"/>
    <property type="molecule type" value="Genomic_DNA"/>
</dbReference>
<evidence type="ECO:0000259" key="1">
    <source>
        <dbReference type="Pfam" id="PF00561"/>
    </source>
</evidence>
<proteinExistence type="predicted"/>
<dbReference type="Gene3D" id="3.40.50.1820">
    <property type="entry name" value="alpha/beta hydrolase"/>
    <property type="match status" value="1"/>
</dbReference>
<keyword evidence="3" id="KW-1185">Reference proteome</keyword>
<dbReference type="InterPro" id="IPR000073">
    <property type="entry name" value="AB_hydrolase_1"/>
</dbReference>
<dbReference type="Proteomes" id="UP000275719">
    <property type="component" value="Unassembled WGS sequence"/>
</dbReference>
<dbReference type="AlphaFoldDB" id="A0A3P3VZA8"/>
<dbReference type="SUPFAM" id="SSF53474">
    <property type="entry name" value="alpha/beta-Hydrolases"/>
    <property type="match status" value="1"/>
</dbReference>
<dbReference type="PRINTS" id="PR00111">
    <property type="entry name" value="ABHYDROLASE"/>
</dbReference>
<dbReference type="Pfam" id="PF00561">
    <property type="entry name" value="Abhydrolase_1"/>
    <property type="match status" value="1"/>
</dbReference>
<name>A0A3P3VZA8_9FLAO</name>
<evidence type="ECO:0000313" key="3">
    <source>
        <dbReference type="Proteomes" id="UP000275719"/>
    </source>
</evidence>
<keyword evidence="2" id="KW-0378">Hydrolase</keyword>
<dbReference type="OrthoDB" id="252464at2"/>
<dbReference type="PANTHER" id="PTHR43798">
    <property type="entry name" value="MONOACYLGLYCEROL LIPASE"/>
    <property type="match status" value="1"/>
</dbReference>
<feature type="domain" description="AB hydrolase-1" evidence="1">
    <location>
        <begin position="21"/>
        <end position="245"/>
    </location>
</feature>
<accession>A0A3P3VZA8</accession>
<organism evidence="2 3">
    <name type="scientific">Paenimyroides tangerinum</name>
    <dbReference type="NCBI Taxonomy" id="2488728"/>
    <lineage>
        <taxon>Bacteria</taxon>
        <taxon>Pseudomonadati</taxon>
        <taxon>Bacteroidota</taxon>
        <taxon>Flavobacteriia</taxon>
        <taxon>Flavobacteriales</taxon>
        <taxon>Flavobacteriaceae</taxon>
        <taxon>Paenimyroides</taxon>
    </lineage>
</organism>